<dbReference type="EMBL" id="MU003505">
    <property type="protein sequence ID" value="KAF2471295.1"/>
    <property type="molecule type" value="Genomic_DNA"/>
</dbReference>
<sequence length="359" mass="38871">MSNTVQRLSNLISLTVNNIALNPILAAPLLFILTKGPPQFQEHLFKRVAALRDPEKLAKIVKGLKWLLALGLVGSANKQLNKIALNAWRLRGQKKKWDWNKEIAVVTGGCSGIGLLVVKGLVRKNVKVAVLDIQQLPVALQGYANIKFFACDITDATAVNTTAERIRATMGSPTILVNNAGIANAHSILETSDEWLRKIFDVNLLSNFTTVKAFLPDMIANNKGHIVTVASLASFIAVAGMVDYSATKAGVLAFHEGLNQELKNHYKAPGILTSSIHPNWVRTPLIQSWEKELRKTGSALLEPQQVADAVVNQIASCSGGQVFLPSNSAKIGALRGWPNWIQEGIRDGTSASVLPNVAK</sequence>
<dbReference type="Proteomes" id="UP000799755">
    <property type="component" value="Unassembled WGS sequence"/>
</dbReference>
<protein>
    <submittedName>
        <fullName evidence="1">Dehydrogenase/reductase SDR family member 8</fullName>
    </submittedName>
</protein>
<reference evidence="1" key="1">
    <citation type="journal article" date="2020" name="Stud. Mycol.">
        <title>101 Dothideomycetes genomes: a test case for predicting lifestyles and emergence of pathogens.</title>
        <authorList>
            <person name="Haridas S."/>
            <person name="Albert R."/>
            <person name="Binder M."/>
            <person name="Bloem J."/>
            <person name="Labutti K."/>
            <person name="Salamov A."/>
            <person name="Andreopoulos B."/>
            <person name="Baker S."/>
            <person name="Barry K."/>
            <person name="Bills G."/>
            <person name="Bluhm B."/>
            <person name="Cannon C."/>
            <person name="Castanera R."/>
            <person name="Culley D."/>
            <person name="Daum C."/>
            <person name="Ezra D."/>
            <person name="Gonzalez J."/>
            <person name="Henrissat B."/>
            <person name="Kuo A."/>
            <person name="Liang C."/>
            <person name="Lipzen A."/>
            <person name="Lutzoni F."/>
            <person name="Magnuson J."/>
            <person name="Mondo S."/>
            <person name="Nolan M."/>
            <person name="Ohm R."/>
            <person name="Pangilinan J."/>
            <person name="Park H.-J."/>
            <person name="Ramirez L."/>
            <person name="Alfaro M."/>
            <person name="Sun H."/>
            <person name="Tritt A."/>
            <person name="Yoshinaga Y."/>
            <person name="Zwiers L.-H."/>
            <person name="Turgeon B."/>
            <person name="Goodwin S."/>
            <person name="Spatafora J."/>
            <person name="Crous P."/>
            <person name="Grigoriev I."/>
        </authorList>
    </citation>
    <scope>NUCLEOTIDE SEQUENCE</scope>
    <source>
        <strain evidence="1">ATCC 200398</strain>
    </source>
</reference>
<evidence type="ECO:0000313" key="1">
    <source>
        <dbReference type="EMBL" id="KAF2471295.1"/>
    </source>
</evidence>
<proteinExistence type="predicted"/>
<name>A0ACB6QXP9_9PLEO</name>
<organism evidence="1 2">
    <name type="scientific">Lindgomyces ingoldianus</name>
    <dbReference type="NCBI Taxonomy" id="673940"/>
    <lineage>
        <taxon>Eukaryota</taxon>
        <taxon>Fungi</taxon>
        <taxon>Dikarya</taxon>
        <taxon>Ascomycota</taxon>
        <taxon>Pezizomycotina</taxon>
        <taxon>Dothideomycetes</taxon>
        <taxon>Pleosporomycetidae</taxon>
        <taxon>Pleosporales</taxon>
        <taxon>Lindgomycetaceae</taxon>
        <taxon>Lindgomyces</taxon>
    </lineage>
</organism>
<keyword evidence="2" id="KW-1185">Reference proteome</keyword>
<evidence type="ECO:0000313" key="2">
    <source>
        <dbReference type="Proteomes" id="UP000799755"/>
    </source>
</evidence>
<gene>
    <name evidence="1" type="ORF">BDR25DRAFT_285807</name>
</gene>
<comment type="caution">
    <text evidence="1">The sequence shown here is derived from an EMBL/GenBank/DDBJ whole genome shotgun (WGS) entry which is preliminary data.</text>
</comment>
<accession>A0ACB6QXP9</accession>